<dbReference type="GO" id="GO:0000156">
    <property type="term" value="F:phosphorelay response regulator activity"/>
    <property type="evidence" value="ECO:0007669"/>
    <property type="project" value="TreeGrafter"/>
</dbReference>
<dbReference type="Pfam" id="PF00486">
    <property type="entry name" value="Trans_reg_C"/>
    <property type="match status" value="1"/>
</dbReference>
<dbReference type="GO" id="GO:0005829">
    <property type="term" value="C:cytosol"/>
    <property type="evidence" value="ECO:0007669"/>
    <property type="project" value="TreeGrafter"/>
</dbReference>
<accession>A0A495VXB3</accession>
<keyword evidence="2" id="KW-0902">Two-component regulatory system</keyword>
<dbReference type="Proteomes" id="UP000282084">
    <property type="component" value="Unassembled WGS sequence"/>
</dbReference>
<reference evidence="8 9" key="1">
    <citation type="submission" date="2018-10" db="EMBL/GenBank/DDBJ databases">
        <title>Sequencing the genomes of 1000 actinobacteria strains.</title>
        <authorList>
            <person name="Klenk H.-P."/>
        </authorList>
    </citation>
    <scope>NUCLEOTIDE SEQUENCE [LARGE SCALE GENOMIC DNA]</scope>
    <source>
        <strain evidence="8 9">DSM 43800</strain>
    </source>
</reference>
<evidence type="ECO:0000313" key="9">
    <source>
        <dbReference type="Proteomes" id="UP000282084"/>
    </source>
</evidence>
<keyword evidence="5" id="KW-0804">Transcription</keyword>
<name>A0A495VXB3_9PSEU</name>
<organism evidence="8 9">
    <name type="scientific">Saccharothrix australiensis</name>
    <dbReference type="NCBI Taxonomy" id="2072"/>
    <lineage>
        <taxon>Bacteria</taxon>
        <taxon>Bacillati</taxon>
        <taxon>Actinomycetota</taxon>
        <taxon>Actinomycetes</taxon>
        <taxon>Pseudonocardiales</taxon>
        <taxon>Pseudonocardiaceae</taxon>
        <taxon>Saccharothrix</taxon>
    </lineage>
</organism>
<evidence type="ECO:0000259" key="7">
    <source>
        <dbReference type="PROSITE" id="PS51755"/>
    </source>
</evidence>
<proteinExistence type="predicted"/>
<sequence>MTPHPRAWSDPGVAVVKAIPDVTTVDVTVVIRLSAPTAQAADAATRLAEALRRALDLPHADVVVDLPVPRAEPELRILADSRRVLHRGVDVELTRLEFDLLHHLCTHPRQVHRRTALMNNVWGATSFVDTRTVDVHVRRIRRKLGDAASLITTVRGVGYRMDNPFSVSVEHDSLAG</sequence>
<feature type="domain" description="OmpR/PhoB-type" evidence="7">
    <location>
        <begin position="66"/>
        <end position="163"/>
    </location>
</feature>
<evidence type="ECO:0000256" key="5">
    <source>
        <dbReference type="ARBA" id="ARBA00023163"/>
    </source>
</evidence>
<dbReference type="CDD" id="cd00383">
    <property type="entry name" value="trans_reg_C"/>
    <property type="match status" value="1"/>
</dbReference>
<dbReference type="Gene3D" id="1.10.10.10">
    <property type="entry name" value="Winged helix-like DNA-binding domain superfamily/Winged helix DNA-binding domain"/>
    <property type="match status" value="1"/>
</dbReference>
<evidence type="ECO:0000313" key="8">
    <source>
        <dbReference type="EMBL" id="RKT54052.1"/>
    </source>
</evidence>
<dbReference type="SUPFAM" id="SSF46894">
    <property type="entry name" value="C-terminal effector domain of the bipartite response regulators"/>
    <property type="match status" value="1"/>
</dbReference>
<evidence type="ECO:0000256" key="4">
    <source>
        <dbReference type="ARBA" id="ARBA00023125"/>
    </source>
</evidence>
<dbReference type="SMART" id="SM00862">
    <property type="entry name" value="Trans_reg_C"/>
    <property type="match status" value="1"/>
</dbReference>
<dbReference type="GO" id="GO:0032993">
    <property type="term" value="C:protein-DNA complex"/>
    <property type="evidence" value="ECO:0007669"/>
    <property type="project" value="TreeGrafter"/>
</dbReference>
<feature type="DNA-binding region" description="OmpR/PhoB-type" evidence="6">
    <location>
        <begin position="66"/>
        <end position="163"/>
    </location>
</feature>
<dbReference type="PANTHER" id="PTHR48111:SF1">
    <property type="entry name" value="TWO-COMPONENT RESPONSE REGULATOR ORR33"/>
    <property type="match status" value="1"/>
</dbReference>
<dbReference type="InterPro" id="IPR016032">
    <property type="entry name" value="Sig_transdc_resp-reg_C-effctor"/>
</dbReference>
<keyword evidence="4 6" id="KW-0238">DNA-binding</keyword>
<evidence type="ECO:0000256" key="3">
    <source>
        <dbReference type="ARBA" id="ARBA00023015"/>
    </source>
</evidence>
<evidence type="ECO:0000256" key="6">
    <source>
        <dbReference type="PROSITE-ProRule" id="PRU01091"/>
    </source>
</evidence>
<dbReference type="AlphaFoldDB" id="A0A495VXB3"/>
<keyword evidence="9" id="KW-1185">Reference proteome</keyword>
<gene>
    <name evidence="8" type="ORF">C8E97_2641</name>
</gene>
<evidence type="ECO:0000256" key="2">
    <source>
        <dbReference type="ARBA" id="ARBA00023012"/>
    </source>
</evidence>
<dbReference type="InterPro" id="IPR039420">
    <property type="entry name" value="WalR-like"/>
</dbReference>
<keyword evidence="1" id="KW-0597">Phosphoprotein</keyword>
<keyword evidence="3" id="KW-0805">Transcription regulation</keyword>
<dbReference type="InterPro" id="IPR001867">
    <property type="entry name" value="OmpR/PhoB-type_DNA-bd"/>
</dbReference>
<dbReference type="PANTHER" id="PTHR48111">
    <property type="entry name" value="REGULATOR OF RPOS"/>
    <property type="match status" value="1"/>
</dbReference>
<dbReference type="GO" id="GO:0000976">
    <property type="term" value="F:transcription cis-regulatory region binding"/>
    <property type="evidence" value="ECO:0007669"/>
    <property type="project" value="TreeGrafter"/>
</dbReference>
<dbReference type="EMBL" id="RBXO01000001">
    <property type="protein sequence ID" value="RKT54052.1"/>
    <property type="molecule type" value="Genomic_DNA"/>
</dbReference>
<dbReference type="PROSITE" id="PS51755">
    <property type="entry name" value="OMPR_PHOB"/>
    <property type="match status" value="1"/>
</dbReference>
<evidence type="ECO:0000256" key="1">
    <source>
        <dbReference type="ARBA" id="ARBA00022553"/>
    </source>
</evidence>
<dbReference type="GO" id="GO:0006355">
    <property type="term" value="P:regulation of DNA-templated transcription"/>
    <property type="evidence" value="ECO:0007669"/>
    <property type="project" value="InterPro"/>
</dbReference>
<comment type="caution">
    <text evidence="8">The sequence shown here is derived from an EMBL/GenBank/DDBJ whole genome shotgun (WGS) entry which is preliminary data.</text>
</comment>
<dbReference type="InterPro" id="IPR036388">
    <property type="entry name" value="WH-like_DNA-bd_sf"/>
</dbReference>
<protein>
    <submittedName>
        <fullName evidence="8">Transcriptional regulator</fullName>
    </submittedName>
</protein>